<dbReference type="AlphaFoldDB" id="U3AHY4"/>
<protein>
    <recommendedName>
        <fullName evidence="2">Response regulatory domain-containing protein</fullName>
    </recommendedName>
</protein>
<organism evidence="3 4">
    <name type="scientific">Limimaricola cinnabarinus LL-001</name>
    <dbReference type="NCBI Taxonomy" id="1337093"/>
    <lineage>
        <taxon>Bacteria</taxon>
        <taxon>Pseudomonadati</taxon>
        <taxon>Pseudomonadota</taxon>
        <taxon>Alphaproteobacteria</taxon>
        <taxon>Rhodobacterales</taxon>
        <taxon>Paracoccaceae</taxon>
        <taxon>Limimaricola</taxon>
    </lineage>
</organism>
<evidence type="ECO:0000256" key="1">
    <source>
        <dbReference type="PROSITE-ProRule" id="PRU00169"/>
    </source>
</evidence>
<comment type="caution">
    <text evidence="3">The sequence shown here is derived from an EMBL/GenBank/DDBJ whole genome shotgun (WGS) entry which is preliminary data.</text>
</comment>
<dbReference type="STRING" id="1337093.MBELCI_3346"/>
<accession>U3AHY4</accession>
<feature type="domain" description="Response regulatory" evidence="2">
    <location>
        <begin position="5"/>
        <end position="90"/>
    </location>
</feature>
<dbReference type="GO" id="GO:0000160">
    <property type="term" value="P:phosphorelay signal transduction system"/>
    <property type="evidence" value="ECO:0007669"/>
    <property type="project" value="InterPro"/>
</dbReference>
<dbReference type="InterPro" id="IPR001789">
    <property type="entry name" value="Sig_transdc_resp-reg_receiver"/>
</dbReference>
<dbReference type="Proteomes" id="UP000016566">
    <property type="component" value="Unassembled WGS sequence"/>
</dbReference>
<keyword evidence="1" id="KW-0597">Phosphoprotein</keyword>
<proteinExistence type="predicted"/>
<dbReference type="RefSeq" id="WP_021695393.1">
    <property type="nucleotide sequence ID" value="NZ_BATB01000076.1"/>
</dbReference>
<dbReference type="InterPro" id="IPR011006">
    <property type="entry name" value="CheY-like_superfamily"/>
</dbReference>
<reference evidence="3" key="1">
    <citation type="journal article" date="2013" name="Genome Announc.">
        <title>Draft Genome Sequence of Loktanella cinnabarina LL-001T, Isolated from Deep-Sea Floor Sediment.</title>
        <authorList>
            <person name="Nishi S."/>
            <person name="Tsubouchi T."/>
            <person name="Takaki Y."/>
            <person name="Koyanagi R."/>
            <person name="Satoh N."/>
            <person name="Maruyama T."/>
            <person name="Hatada Y."/>
        </authorList>
    </citation>
    <scope>NUCLEOTIDE SEQUENCE [LARGE SCALE GENOMIC DNA]</scope>
    <source>
        <strain evidence="3">LL-001</strain>
    </source>
</reference>
<evidence type="ECO:0000259" key="2">
    <source>
        <dbReference type="PROSITE" id="PS50110"/>
    </source>
</evidence>
<dbReference type="Gene3D" id="3.40.50.2300">
    <property type="match status" value="1"/>
</dbReference>
<name>U3AHY4_9RHOB</name>
<dbReference type="SUPFAM" id="SSF52172">
    <property type="entry name" value="CheY-like"/>
    <property type="match status" value="1"/>
</dbReference>
<dbReference type="Pfam" id="PF00072">
    <property type="entry name" value="Response_reg"/>
    <property type="match status" value="1"/>
</dbReference>
<gene>
    <name evidence="3" type="ORF">MBELCI_3346</name>
</gene>
<sequence>MSEKIVVIVEDEVLLALELEDLCADLNCQVLGVAASAQEAREKFAGLRPDMLITDMELAEGSDGIEVAQTMRRRHPGIGIVTCPPVVPRS</sequence>
<evidence type="ECO:0000313" key="4">
    <source>
        <dbReference type="Proteomes" id="UP000016566"/>
    </source>
</evidence>
<feature type="modified residue" description="4-aspartylphosphate" evidence="1">
    <location>
        <position position="55"/>
    </location>
</feature>
<keyword evidence="4" id="KW-1185">Reference proteome</keyword>
<dbReference type="OrthoDB" id="9793421at2"/>
<evidence type="ECO:0000313" key="3">
    <source>
        <dbReference type="EMBL" id="GAD57294.1"/>
    </source>
</evidence>
<dbReference type="PROSITE" id="PS50110">
    <property type="entry name" value="RESPONSE_REGULATORY"/>
    <property type="match status" value="1"/>
</dbReference>
<dbReference type="EMBL" id="BATB01000076">
    <property type="protein sequence ID" value="GAD57294.1"/>
    <property type="molecule type" value="Genomic_DNA"/>
</dbReference>